<evidence type="ECO:0000256" key="2">
    <source>
        <dbReference type="SAM" id="MobiDB-lite"/>
    </source>
</evidence>
<dbReference type="SUPFAM" id="SSF46955">
    <property type="entry name" value="Putative DNA-binding domain"/>
    <property type="match status" value="1"/>
</dbReference>
<feature type="domain" description="HTH merR-type" evidence="3">
    <location>
        <begin position="2"/>
        <end position="71"/>
    </location>
</feature>
<feature type="compositionally biased region" description="Basic and acidic residues" evidence="2">
    <location>
        <begin position="246"/>
        <end position="289"/>
    </location>
</feature>
<dbReference type="InterPro" id="IPR047057">
    <property type="entry name" value="MerR_fam"/>
</dbReference>
<reference evidence="6 7" key="1">
    <citation type="submission" date="2021-02" db="EMBL/GenBank/DDBJ databases">
        <title>FDA dAtabase for Regulatory Grade micrObial Sequences (FDA-ARGOS): Supporting development and validation of Infectious Disease Dx tests.</title>
        <authorList>
            <person name="Sproer C."/>
            <person name="Gronow S."/>
            <person name="Severitt S."/>
            <person name="Schroder I."/>
            <person name="Tallon L."/>
            <person name="Sadzewicz L."/>
            <person name="Zhao X."/>
            <person name="Boylan J."/>
            <person name="Ott S."/>
            <person name="Bowen H."/>
            <person name="Vavikolanu K."/>
            <person name="Mehta A."/>
            <person name="Aluvathingal J."/>
            <person name="Nadendla S."/>
            <person name="Lowell S."/>
            <person name="Myers T."/>
            <person name="Yan Y."/>
            <person name="Sichtig H."/>
        </authorList>
    </citation>
    <scope>NUCLEOTIDE SEQUENCE [LARGE SCALE GENOMIC DNA]</scope>
    <source>
        <strain evidence="5 6">FDAARGOS_1211</strain>
        <strain evidence="4 7">FDAARGOS_1212</strain>
    </source>
</reference>
<evidence type="ECO:0000313" key="4">
    <source>
        <dbReference type="EMBL" id="QRV33527.1"/>
    </source>
</evidence>
<dbReference type="InterPro" id="IPR009061">
    <property type="entry name" value="DNA-bd_dom_put_sf"/>
</dbReference>
<keyword evidence="6" id="KW-1185">Reference proteome</keyword>
<dbReference type="GeneID" id="63983587"/>
<evidence type="ECO:0000313" key="6">
    <source>
        <dbReference type="Proteomes" id="UP000598054"/>
    </source>
</evidence>
<evidence type="ECO:0000259" key="3">
    <source>
        <dbReference type="PROSITE" id="PS50937"/>
    </source>
</evidence>
<dbReference type="SMART" id="SM00422">
    <property type="entry name" value="HTH_MERR"/>
    <property type="match status" value="1"/>
</dbReference>
<dbReference type="EMBL" id="CP070245">
    <property type="protein sequence ID" value="QRV33527.1"/>
    <property type="molecule type" value="Genomic_DNA"/>
</dbReference>
<evidence type="ECO:0000313" key="5">
    <source>
        <dbReference type="EMBL" id="QRV44279.1"/>
    </source>
</evidence>
<protein>
    <submittedName>
        <fullName evidence="4">MerR family transcriptional regulator</fullName>
    </submittedName>
</protein>
<dbReference type="Proteomes" id="UP000623926">
    <property type="component" value="Chromosome"/>
</dbReference>
<dbReference type="PANTHER" id="PTHR30204:SF93">
    <property type="entry name" value="HTH MERR-TYPE DOMAIN-CONTAINING PROTEIN"/>
    <property type="match status" value="1"/>
</dbReference>
<gene>
    <name evidence="5" type="ORF">I6J41_28730</name>
    <name evidence="4" type="ORF">I6J42_05285</name>
</gene>
<organism evidence="4 7">
    <name type="scientific">Streptomyces californicus</name>
    <dbReference type="NCBI Taxonomy" id="67351"/>
    <lineage>
        <taxon>Bacteria</taxon>
        <taxon>Bacillati</taxon>
        <taxon>Actinomycetota</taxon>
        <taxon>Actinomycetes</taxon>
        <taxon>Kitasatosporales</taxon>
        <taxon>Streptomycetaceae</taxon>
        <taxon>Streptomyces</taxon>
    </lineage>
</organism>
<keyword evidence="1" id="KW-0238">DNA-binding</keyword>
<dbReference type="Gene3D" id="1.10.1660.10">
    <property type="match status" value="1"/>
</dbReference>
<sequence length="289" mass="31702">MTWSTRQVAELAGTTLKTVRHYHKLGLLEEPERSANGYKRYGVKHLVRLMGIRRLVDLGVQLADVPSVQAADGRAEQILRTLDGELARNIERQQRMRREIAAVLDDGTSLGLPPEFGAAASDLPQPQQALLVAYSSILTPRAMSVIREQFAAPRDDSATEFEQLTEDATEEERDRLARLLAAEARRQQEAHPFIADLDASSRRDGAVARSVVAQALAEFSNTAQLDVLRRMHALLAAEEHDEGEERAERAVRGGRAGRDRADGEGPVGRDRADGRTKSAGRGERVGSAA</sequence>
<dbReference type="InterPro" id="IPR000551">
    <property type="entry name" value="MerR-type_HTH_dom"/>
</dbReference>
<dbReference type="AlphaFoldDB" id="A0ABD7CR83"/>
<accession>A0ABD7CR83</accession>
<evidence type="ECO:0000313" key="7">
    <source>
        <dbReference type="Proteomes" id="UP000623926"/>
    </source>
</evidence>
<dbReference type="GO" id="GO:0003677">
    <property type="term" value="F:DNA binding"/>
    <property type="evidence" value="ECO:0007669"/>
    <property type="project" value="UniProtKB-KW"/>
</dbReference>
<dbReference type="PROSITE" id="PS50937">
    <property type="entry name" value="HTH_MERR_2"/>
    <property type="match status" value="1"/>
</dbReference>
<dbReference type="PANTHER" id="PTHR30204">
    <property type="entry name" value="REDOX-CYCLING DRUG-SENSING TRANSCRIPTIONAL ACTIVATOR SOXR"/>
    <property type="match status" value="1"/>
</dbReference>
<feature type="region of interest" description="Disordered" evidence="2">
    <location>
        <begin position="237"/>
        <end position="289"/>
    </location>
</feature>
<dbReference type="Proteomes" id="UP000598054">
    <property type="component" value="Chromosome"/>
</dbReference>
<proteinExistence type="predicted"/>
<evidence type="ECO:0000256" key="1">
    <source>
        <dbReference type="ARBA" id="ARBA00023125"/>
    </source>
</evidence>
<dbReference type="EMBL" id="CP070249">
    <property type="protein sequence ID" value="QRV44279.1"/>
    <property type="molecule type" value="Genomic_DNA"/>
</dbReference>
<dbReference type="RefSeq" id="WP_078580391.1">
    <property type="nucleotide sequence ID" value="NZ_CP070242.1"/>
</dbReference>
<name>A0ABD7CR83_9ACTN</name>
<dbReference type="CDD" id="cd00592">
    <property type="entry name" value="HTH_MerR-like"/>
    <property type="match status" value="1"/>
</dbReference>
<dbReference type="Pfam" id="PF13411">
    <property type="entry name" value="MerR_1"/>
    <property type="match status" value="1"/>
</dbReference>